<dbReference type="Proteomes" id="UP000515847">
    <property type="component" value="Chromosome"/>
</dbReference>
<dbReference type="KEGG" id="tfr:BR63_03445"/>
<dbReference type="AlphaFoldDB" id="A0A7G6E051"/>
<organism evidence="2 3">
    <name type="scientific">Thermanaerosceptrum fracticalcis</name>
    <dbReference type="NCBI Taxonomy" id="1712410"/>
    <lineage>
        <taxon>Bacteria</taxon>
        <taxon>Bacillati</taxon>
        <taxon>Bacillota</taxon>
        <taxon>Clostridia</taxon>
        <taxon>Eubacteriales</taxon>
        <taxon>Peptococcaceae</taxon>
        <taxon>Thermanaerosceptrum</taxon>
    </lineage>
</organism>
<dbReference type="PANTHER" id="PTHR34504">
    <property type="entry name" value="ANTITOXIN HICB"/>
    <property type="match status" value="1"/>
</dbReference>
<evidence type="ECO:0000313" key="2">
    <source>
        <dbReference type="EMBL" id="QNB45455.1"/>
    </source>
</evidence>
<proteinExistence type="predicted"/>
<gene>
    <name evidence="2" type="ORF">BR63_03445</name>
</gene>
<dbReference type="InterPro" id="IPR035069">
    <property type="entry name" value="TTHA1013/TTHA0281-like"/>
</dbReference>
<evidence type="ECO:0000313" key="3">
    <source>
        <dbReference type="Proteomes" id="UP000515847"/>
    </source>
</evidence>
<sequence>MKIAYPVILTPVEGMYAVTVPDLNIYTQGKDITEAILMAQDAINMWICFEQDEGRFIPKPGKLADLEIKPGEIKTLVNIEVGDFIPAFPVINN</sequence>
<dbReference type="Pfam" id="PF15919">
    <property type="entry name" value="HicB_lk_antitox"/>
    <property type="match status" value="1"/>
</dbReference>
<dbReference type="InterPro" id="IPR051404">
    <property type="entry name" value="TA_system_antitoxin"/>
</dbReference>
<dbReference type="PANTHER" id="PTHR34504:SF4">
    <property type="entry name" value="ANTITOXIN HICB"/>
    <property type="match status" value="1"/>
</dbReference>
<evidence type="ECO:0000259" key="1">
    <source>
        <dbReference type="Pfam" id="PF15919"/>
    </source>
</evidence>
<dbReference type="Gene3D" id="3.30.160.250">
    <property type="match status" value="1"/>
</dbReference>
<protein>
    <submittedName>
        <fullName evidence="2">HicB family protein</fullName>
    </submittedName>
</protein>
<dbReference type="OrthoDB" id="5419659at2"/>
<dbReference type="SUPFAM" id="SSF143100">
    <property type="entry name" value="TTHA1013/TTHA0281-like"/>
    <property type="match status" value="1"/>
</dbReference>
<accession>A0A7G6E051</accession>
<dbReference type="InterPro" id="IPR031807">
    <property type="entry name" value="HicB-like"/>
</dbReference>
<feature type="domain" description="HicB-like antitoxin of toxin-antitoxin system" evidence="1">
    <location>
        <begin position="5"/>
        <end position="81"/>
    </location>
</feature>
<dbReference type="EMBL" id="CP045798">
    <property type="protein sequence ID" value="QNB45455.1"/>
    <property type="molecule type" value="Genomic_DNA"/>
</dbReference>
<reference evidence="2 3" key="1">
    <citation type="journal article" date="2019" name="Front. Microbiol.">
        <title>Thermoanaerosceptrum fracticalcis gen. nov. sp. nov., a Novel Fumarate-Fermenting Microorganism From a Deep Fractured Carbonate Aquifer of the US Great Basin.</title>
        <authorList>
            <person name="Hamilton-Brehm S.D."/>
            <person name="Stewart L.E."/>
            <person name="Zavarin M."/>
            <person name="Caldwell M."/>
            <person name="Lawson P.A."/>
            <person name="Onstott T.C."/>
            <person name="Grzymski J."/>
            <person name="Neveux I."/>
            <person name="Lollar B.S."/>
            <person name="Russell C.E."/>
            <person name="Moser D.P."/>
        </authorList>
    </citation>
    <scope>NUCLEOTIDE SEQUENCE [LARGE SCALE GENOMIC DNA]</scope>
    <source>
        <strain evidence="2 3">DRI-13</strain>
    </source>
</reference>
<name>A0A7G6E051_THEFR</name>
<dbReference type="RefSeq" id="WP_051965864.1">
    <property type="nucleotide sequence ID" value="NZ_CP045798.1"/>
</dbReference>
<keyword evidence="3" id="KW-1185">Reference proteome</keyword>